<dbReference type="InterPro" id="IPR013096">
    <property type="entry name" value="Cupin_2"/>
</dbReference>
<dbReference type="InterPro" id="IPR011051">
    <property type="entry name" value="RmlC_Cupin_sf"/>
</dbReference>
<evidence type="ECO:0000313" key="6">
    <source>
        <dbReference type="Proteomes" id="UP000287605"/>
    </source>
</evidence>
<dbReference type="OrthoDB" id="9799319at2"/>
<comment type="caution">
    <text evidence="5">The sequence shown here is derived from an EMBL/GenBank/DDBJ whole genome shotgun (WGS) entry which is preliminary data.</text>
</comment>
<dbReference type="RefSeq" id="WP_126807520.1">
    <property type="nucleotide sequence ID" value="NZ_NGKA01000004.1"/>
</dbReference>
<dbReference type="SUPFAM" id="SSF46689">
    <property type="entry name" value="Homeodomain-like"/>
    <property type="match status" value="2"/>
</dbReference>
<accession>A0A430B197</accession>
<sequence>MSRSRFLEIPKLDARFPFRCFSDLGQGFVYPHWHKEIEIIYVVEGLIKIGVADELVEVKEGEIYYFDSGVPHYFLVSPESRRLVYQFDLSLFSKIFLDAKYGETVQEVFSKRENWSRNWSQEMQNKMQTVLQQLYDQSQLLDEGGLYLFYFYLHQLLFYFYGELPKKSKETKQVVSNESLRSQEVIQKMDVIFSYLETNYQEKITLESVAQEVGFNPQYFSRFFKKNTGITFMAFLTEYRINMAKSILSSEDLPMIEVAEKSGFNSVKTFHHVFKEYVGLSPKKYQKSISGN</sequence>
<evidence type="ECO:0000256" key="2">
    <source>
        <dbReference type="ARBA" id="ARBA00023125"/>
    </source>
</evidence>
<reference evidence="5 6" key="1">
    <citation type="submission" date="2017-05" db="EMBL/GenBank/DDBJ databases">
        <title>Vagococcus spp. assemblies.</title>
        <authorList>
            <person name="Gulvik C.A."/>
        </authorList>
    </citation>
    <scope>NUCLEOTIDE SEQUENCE [LARGE SCALE GENOMIC DNA]</scope>
    <source>
        <strain evidence="5 6">CCUG 51432</strain>
    </source>
</reference>
<keyword evidence="2" id="KW-0238">DNA-binding</keyword>
<dbReference type="SUPFAM" id="SSF51182">
    <property type="entry name" value="RmlC-like cupins"/>
    <property type="match status" value="1"/>
</dbReference>
<gene>
    <name evidence="5" type="ORF">CBF29_03820</name>
</gene>
<dbReference type="InterPro" id="IPR018060">
    <property type="entry name" value="HTH_AraC"/>
</dbReference>
<dbReference type="PROSITE" id="PS01124">
    <property type="entry name" value="HTH_ARAC_FAMILY_2"/>
    <property type="match status" value="1"/>
</dbReference>
<keyword evidence="1" id="KW-0805">Transcription regulation</keyword>
<dbReference type="Gene3D" id="2.60.120.10">
    <property type="entry name" value="Jelly Rolls"/>
    <property type="match status" value="1"/>
</dbReference>
<keyword evidence="6" id="KW-1185">Reference proteome</keyword>
<dbReference type="GO" id="GO:0043565">
    <property type="term" value="F:sequence-specific DNA binding"/>
    <property type="evidence" value="ECO:0007669"/>
    <property type="project" value="InterPro"/>
</dbReference>
<evidence type="ECO:0000256" key="3">
    <source>
        <dbReference type="ARBA" id="ARBA00023163"/>
    </source>
</evidence>
<dbReference type="EMBL" id="NGKA01000004">
    <property type="protein sequence ID" value="RSU14021.1"/>
    <property type="molecule type" value="Genomic_DNA"/>
</dbReference>
<dbReference type="SMART" id="SM00342">
    <property type="entry name" value="HTH_ARAC"/>
    <property type="match status" value="1"/>
</dbReference>
<dbReference type="InterPro" id="IPR009057">
    <property type="entry name" value="Homeodomain-like_sf"/>
</dbReference>
<dbReference type="InterPro" id="IPR018062">
    <property type="entry name" value="HTH_AraC-typ_CS"/>
</dbReference>
<name>A0A430B197_9ENTE</name>
<dbReference type="Pfam" id="PF07883">
    <property type="entry name" value="Cupin_2"/>
    <property type="match status" value="1"/>
</dbReference>
<dbReference type="PANTHER" id="PTHR43280">
    <property type="entry name" value="ARAC-FAMILY TRANSCRIPTIONAL REGULATOR"/>
    <property type="match status" value="1"/>
</dbReference>
<dbReference type="AlphaFoldDB" id="A0A430B197"/>
<evidence type="ECO:0000259" key="4">
    <source>
        <dbReference type="PROSITE" id="PS01124"/>
    </source>
</evidence>
<keyword evidence="3" id="KW-0804">Transcription</keyword>
<evidence type="ECO:0000256" key="1">
    <source>
        <dbReference type="ARBA" id="ARBA00023015"/>
    </source>
</evidence>
<protein>
    <submittedName>
        <fullName evidence="5">AraC family transcriptional regulator</fullName>
    </submittedName>
</protein>
<proteinExistence type="predicted"/>
<dbReference type="PANTHER" id="PTHR43280:SF28">
    <property type="entry name" value="HTH-TYPE TRANSCRIPTIONAL ACTIVATOR RHAS"/>
    <property type="match status" value="1"/>
</dbReference>
<evidence type="ECO:0000313" key="5">
    <source>
        <dbReference type="EMBL" id="RSU14021.1"/>
    </source>
</evidence>
<feature type="domain" description="HTH araC/xylS-type" evidence="4">
    <location>
        <begin position="190"/>
        <end position="288"/>
    </location>
</feature>
<dbReference type="InterPro" id="IPR014710">
    <property type="entry name" value="RmlC-like_jellyroll"/>
</dbReference>
<dbReference type="CDD" id="cd02209">
    <property type="entry name" value="cupin_XRE_C"/>
    <property type="match status" value="1"/>
</dbReference>
<dbReference type="Proteomes" id="UP000287605">
    <property type="component" value="Unassembled WGS sequence"/>
</dbReference>
<dbReference type="Pfam" id="PF12833">
    <property type="entry name" value="HTH_18"/>
    <property type="match status" value="1"/>
</dbReference>
<dbReference type="GO" id="GO:0003700">
    <property type="term" value="F:DNA-binding transcription factor activity"/>
    <property type="evidence" value="ECO:0007669"/>
    <property type="project" value="InterPro"/>
</dbReference>
<dbReference type="PROSITE" id="PS00041">
    <property type="entry name" value="HTH_ARAC_FAMILY_1"/>
    <property type="match status" value="1"/>
</dbReference>
<organism evidence="5 6">
    <name type="scientific">Vagococcus elongatus</name>
    <dbReference type="NCBI Taxonomy" id="180344"/>
    <lineage>
        <taxon>Bacteria</taxon>
        <taxon>Bacillati</taxon>
        <taxon>Bacillota</taxon>
        <taxon>Bacilli</taxon>
        <taxon>Lactobacillales</taxon>
        <taxon>Enterococcaceae</taxon>
        <taxon>Vagococcus</taxon>
    </lineage>
</organism>
<dbReference type="Gene3D" id="1.10.10.60">
    <property type="entry name" value="Homeodomain-like"/>
    <property type="match status" value="2"/>
</dbReference>